<evidence type="ECO:0000256" key="3">
    <source>
        <dbReference type="ARBA" id="ARBA00022475"/>
    </source>
</evidence>
<dbReference type="Gene3D" id="1.10.3720.10">
    <property type="entry name" value="MetI-like"/>
    <property type="match status" value="1"/>
</dbReference>
<dbReference type="InterPro" id="IPR000515">
    <property type="entry name" value="MetI-like"/>
</dbReference>
<comment type="similarity">
    <text evidence="7">Belongs to the binding-protein-dependent transport system permease family.</text>
</comment>
<dbReference type="eggNOG" id="COG0601">
    <property type="taxonomic scope" value="Bacteria"/>
</dbReference>
<evidence type="ECO:0000313" key="9">
    <source>
        <dbReference type="EMBL" id="KGP91868.1"/>
    </source>
</evidence>
<dbReference type="GO" id="GO:0005886">
    <property type="term" value="C:plasma membrane"/>
    <property type="evidence" value="ECO:0007669"/>
    <property type="project" value="UniProtKB-SubCell"/>
</dbReference>
<feature type="transmembrane region" description="Helical" evidence="7">
    <location>
        <begin position="9"/>
        <end position="29"/>
    </location>
</feature>
<keyword evidence="10" id="KW-1185">Reference proteome</keyword>
<keyword evidence="3" id="KW-1003">Cell membrane</keyword>
<comment type="caution">
    <text evidence="9">The sequence shown here is derived from an EMBL/GenBank/DDBJ whole genome shotgun (WGS) entry which is preliminary data.</text>
</comment>
<evidence type="ECO:0000256" key="1">
    <source>
        <dbReference type="ARBA" id="ARBA00004651"/>
    </source>
</evidence>
<keyword evidence="4 7" id="KW-0812">Transmembrane</keyword>
<sequence length="273" mass="31125">MKNSIIQGIVMIVILLFVSSAPFVITTSLEGVEIEYAMMLELLKSVPSIDWLDRIDAAFIERMVRTFVLLLVAMLLGLTFALVLGLFVARFKVFRLFRGLIEMIAIVPDFIIIIFSVVLGVQIYQWTGVRVMSFMPDKNTAHFWFPVIVLSIAPALYFLKLIHVRFLHISGEDYVRTAVSKGLDITTINLQYVYRNMQPFIHAELTKGLSLTIGNLFIVEYLLNVIGLTHYIFAVKDFQATLLGLCALLIIALFVFLIIKFVLFLFRKGLIYE</sequence>
<dbReference type="EMBL" id="AVBG01000004">
    <property type="protein sequence ID" value="KGP91868.1"/>
    <property type="molecule type" value="Genomic_DNA"/>
</dbReference>
<reference evidence="9 10" key="1">
    <citation type="submission" date="2013-08" db="EMBL/GenBank/DDBJ databases">
        <title>Genome of Pontibacillus chungwhensis.</title>
        <authorList>
            <person name="Wang Q."/>
            <person name="Wang G."/>
        </authorList>
    </citation>
    <scope>NUCLEOTIDE SEQUENCE [LARGE SCALE GENOMIC DNA]</scope>
    <source>
        <strain evidence="9 10">BH030062</strain>
    </source>
</reference>
<evidence type="ECO:0000256" key="4">
    <source>
        <dbReference type="ARBA" id="ARBA00022692"/>
    </source>
</evidence>
<dbReference type="GO" id="GO:0055085">
    <property type="term" value="P:transmembrane transport"/>
    <property type="evidence" value="ECO:0007669"/>
    <property type="project" value="InterPro"/>
</dbReference>
<dbReference type="OrthoDB" id="2958608at2"/>
<dbReference type="RefSeq" id="WP_052114945.1">
    <property type="nucleotide sequence ID" value="NZ_AVBG01000004.1"/>
</dbReference>
<dbReference type="PANTHER" id="PTHR30465:SF44">
    <property type="entry name" value="ABC-TYPE DIPEPTIDE_OLIGOPEPTIDE TRANSPORT SYSTEM, PERMEASE COMPONENT"/>
    <property type="match status" value="1"/>
</dbReference>
<evidence type="ECO:0000256" key="6">
    <source>
        <dbReference type="ARBA" id="ARBA00023136"/>
    </source>
</evidence>
<accession>A0A0A2UYP4</accession>
<dbReference type="Pfam" id="PF00528">
    <property type="entry name" value="BPD_transp_1"/>
    <property type="match status" value="1"/>
</dbReference>
<name>A0A0A2UYP4_9BACI</name>
<feature type="transmembrane region" description="Helical" evidence="7">
    <location>
        <begin position="100"/>
        <end position="121"/>
    </location>
</feature>
<dbReference type="STRING" id="1385513.N780_16085"/>
<keyword evidence="5 7" id="KW-1133">Transmembrane helix</keyword>
<feature type="transmembrane region" description="Helical" evidence="7">
    <location>
        <begin position="213"/>
        <end position="234"/>
    </location>
</feature>
<dbReference type="PANTHER" id="PTHR30465">
    <property type="entry name" value="INNER MEMBRANE ABC TRANSPORTER"/>
    <property type="match status" value="1"/>
</dbReference>
<gene>
    <name evidence="9" type="ORF">N780_16085</name>
</gene>
<feature type="transmembrane region" description="Helical" evidence="7">
    <location>
        <begin position="240"/>
        <end position="266"/>
    </location>
</feature>
<evidence type="ECO:0000256" key="7">
    <source>
        <dbReference type="RuleBase" id="RU363032"/>
    </source>
</evidence>
<feature type="transmembrane region" description="Helical" evidence="7">
    <location>
        <begin position="141"/>
        <end position="159"/>
    </location>
</feature>
<dbReference type="InterPro" id="IPR035906">
    <property type="entry name" value="MetI-like_sf"/>
</dbReference>
<dbReference type="SUPFAM" id="SSF161098">
    <property type="entry name" value="MetI-like"/>
    <property type="match status" value="1"/>
</dbReference>
<evidence type="ECO:0000313" key="10">
    <source>
        <dbReference type="Proteomes" id="UP000030153"/>
    </source>
</evidence>
<feature type="domain" description="ABC transmembrane type-1" evidence="8">
    <location>
        <begin position="63"/>
        <end position="264"/>
    </location>
</feature>
<protein>
    <submittedName>
        <fullName evidence="9">ABC transporter permease</fullName>
    </submittedName>
</protein>
<evidence type="ECO:0000256" key="2">
    <source>
        <dbReference type="ARBA" id="ARBA00022448"/>
    </source>
</evidence>
<comment type="subcellular location">
    <subcellularLocation>
        <location evidence="1 7">Cell membrane</location>
        <topology evidence="1 7">Multi-pass membrane protein</topology>
    </subcellularLocation>
</comment>
<keyword evidence="6 7" id="KW-0472">Membrane</keyword>
<dbReference type="PROSITE" id="PS50928">
    <property type="entry name" value="ABC_TM1"/>
    <property type="match status" value="1"/>
</dbReference>
<keyword evidence="2 7" id="KW-0813">Transport</keyword>
<organism evidence="9 10">
    <name type="scientific">Pontibacillus chungwhensis BH030062</name>
    <dbReference type="NCBI Taxonomy" id="1385513"/>
    <lineage>
        <taxon>Bacteria</taxon>
        <taxon>Bacillati</taxon>
        <taxon>Bacillota</taxon>
        <taxon>Bacilli</taxon>
        <taxon>Bacillales</taxon>
        <taxon>Bacillaceae</taxon>
        <taxon>Pontibacillus</taxon>
    </lineage>
</organism>
<dbReference type="AlphaFoldDB" id="A0A0A2UYP4"/>
<evidence type="ECO:0000256" key="5">
    <source>
        <dbReference type="ARBA" id="ARBA00022989"/>
    </source>
</evidence>
<proteinExistence type="inferred from homology"/>
<dbReference type="Proteomes" id="UP000030153">
    <property type="component" value="Unassembled WGS sequence"/>
</dbReference>
<feature type="transmembrane region" description="Helical" evidence="7">
    <location>
        <begin position="67"/>
        <end position="88"/>
    </location>
</feature>
<evidence type="ECO:0000259" key="8">
    <source>
        <dbReference type="PROSITE" id="PS50928"/>
    </source>
</evidence>